<keyword evidence="5 6" id="KW-0472">Membrane</keyword>
<comment type="similarity">
    <text evidence="2">Belongs to the UPF0014 family.</text>
</comment>
<organism evidence="7 8">
    <name type="scientific">Mycobacterium kansasii</name>
    <dbReference type="NCBI Taxonomy" id="1768"/>
    <lineage>
        <taxon>Bacteria</taxon>
        <taxon>Bacillati</taxon>
        <taxon>Actinomycetota</taxon>
        <taxon>Actinomycetes</taxon>
        <taxon>Mycobacteriales</taxon>
        <taxon>Mycobacteriaceae</taxon>
        <taxon>Mycobacterium</taxon>
    </lineage>
</organism>
<dbReference type="PANTHER" id="PTHR30028:SF0">
    <property type="entry name" value="PROTEIN ALUMINUM SENSITIVE 3"/>
    <property type="match status" value="1"/>
</dbReference>
<evidence type="ECO:0000313" key="8">
    <source>
        <dbReference type="Proteomes" id="UP000189229"/>
    </source>
</evidence>
<name>A0A1V3WVM5_MYCKA</name>
<comment type="caution">
    <text evidence="7">The sequence shown here is derived from an EMBL/GenBank/DDBJ whole genome shotgun (WGS) entry which is preliminary data.</text>
</comment>
<dbReference type="Proteomes" id="UP000189229">
    <property type="component" value="Unassembled WGS sequence"/>
</dbReference>
<evidence type="ECO:0000256" key="6">
    <source>
        <dbReference type="SAM" id="Phobius"/>
    </source>
</evidence>
<sequence length="108" mass="11848">MSGQVGWIGLATSLALVVLAAAISLWQRLGLERQVLWAATRALVQLLLVGGALTLLFAPGRSLWWSLAWTAGMIAYAGDVAAGGRPRYRGWRRWPSRRSPRPPRSPWA</sequence>
<evidence type="ECO:0000256" key="5">
    <source>
        <dbReference type="ARBA" id="ARBA00023136"/>
    </source>
</evidence>
<dbReference type="InterPro" id="IPR005226">
    <property type="entry name" value="UPF0014_fam"/>
</dbReference>
<dbReference type="GO" id="GO:0005886">
    <property type="term" value="C:plasma membrane"/>
    <property type="evidence" value="ECO:0007669"/>
    <property type="project" value="TreeGrafter"/>
</dbReference>
<accession>A0A1V3WVM5</accession>
<evidence type="ECO:0000313" key="7">
    <source>
        <dbReference type="EMBL" id="OOK70371.1"/>
    </source>
</evidence>
<reference evidence="7 8" key="1">
    <citation type="submission" date="2017-02" db="EMBL/GenBank/DDBJ databases">
        <title>Complete genome sequences of Mycobacterium kansasii strains isolated from rhesus macaques.</title>
        <authorList>
            <person name="Panda A."/>
            <person name="Nagaraj S."/>
            <person name="Zhao X."/>
            <person name="Tettelin H."/>
            <person name="Detolla L.J."/>
        </authorList>
    </citation>
    <scope>NUCLEOTIDE SEQUENCE [LARGE SCALE GENOMIC DNA]</scope>
    <source>
        <strain evidence="7 8">11-3813</strain>
    </source>
</reference>
<feature type="transmembrane region" description="Helical" evidence="6">
    <location>
        <begin position="38"/>
        <end position="57"/>
    </location>
</feature>
<dbReference type="EMBL" id="MVBM01000006">
    <property type="protein sequence ID" value="OOK70371.1"/>
    <property type="molecule type" value="Genomic_DNA"/>
</dbReference>
<dbReference type="PANTHER" id="PTHR30028">
    <property type="entry name" value="UPF0014 INNER MEMBRANE PROTEIN YBBM-RELATED"/>
    <property type="match status" value="1"/>
</dbReference>
<evidence type="ECO:0000256" key="3">
    <source>
        <dbReference type="ARBA" id="ARBA00022692"/>
    </source>
</evidence>
<dbReference type="AlphaFoldDB" id="A0A1V3WVM5"/>
<evidence type="ECO:0000256" key="1">
    <source>
        <dbReference type="ARBA" id="ARBA00004141"/>
    </source>
</evidence>
<comment type="subcellular location">
    <subcellularLocation>
        <location evidence="1">Membrane</location>
        <topology evidence="1">Multi-pass membrane protein</topology>
    </subcellularLocation>
</comment>
<evidence type="ECO:0000256" key="4">
    <source>
        <dbReference type="ARBA" id="ARBA00022989"/>
    </source>
</evidence>
<gene>
    <name evidence="7" type="ORF">BZL30_6722</name>
</gene>
<dbReference type="Pfam" id="PF03649">
    <property type="entry name" value="UPF0014"/>
    <property type="match status" value="1"/>
</dbReference>
<keyword evidence="3 6" id="KW-0812">Transmembrane</keyword>
<proteinExistence type="inferred from homology"/>
<feature type="transmembrane region" description="Helical" evidence="6">
    <location>
        <begin position="63"/>
        <end position="83"/>
    </location>
</feature>
<feature type="transmembrane region" description="Helical" evidence="6">
    <location>
        <begin position="6"/>
        <end position="26"/>
    </location>
</feature>
<protein>
    <submittedName>
        <fullName evidence="7">Uncharacterized protein</fullName>
    </submittedName>
</protein>
<evidence type="ECO:0000256" key="2">
    <source>
        <dbReference type="ARBA" id="ARBA00005268"/>
    </source>
</evidence>
<keyword evidence="4 6" id="KW-1133">Transmembrane helix</keyword>